<proteinExistence type="predicted"/>
<dbReference type="EMBL" id="CM047943">
    <property type="protein sequence ID" value="KAI9900834.1"/>
    <property type="molecule type" value="Genomic_DNA"/>
</dbReference>
<protein>
    <submittedName>
        <fullName evidence="1">Uncharacterized protein</fullName>
    </submittedName>
</protein>
<sequence>MAKDIIKISDDEDTTSEADADLRETVLHPPRKRKLERSSRSNDDDVLLPEITEKVQWTDESDTVPAKPKKRRARARASKRKSGGRRGDRHYPTGREGSVDNNDAEDGGLADIPEYVQSRRRTFDAATKAHHEAALMLPPDYTDVDLSVPREQRTGALEERPQFDPRSGIKPCRPYEDVELPHSAGLIPAPIAQYLRDYQIAGVSFLHRKFVYQQGAILGDDMGLGKTVQVAAFLTAAFGKTGDETDGKRMRQMRFYNDRWYPRILIICPGSLLMNWKNELDRWGWWHVDLYHGLNKDDVLGTARAGLLEIMITTYDTYKNSRSSINLVKWDAVIADECHRLKDRYSATTKAMQEVNALCRIGLSGTAIQNRYEELWTLLDWTNPGNFGTLVEWKNTISKPLAVGQSHEATAAQLSLARQTAAKLVHNLLPRYFLRRMKTLIADQLPKKMDRVVFCPLTDLQLEAYTNFLESANVQQLLSVSETCEHGKARGWCCATHLPSGVRWQNIVFPSMIVLQKLANHLTLLIPQATDLGDKQKSELQTLQTCCPETWRELYSQRDQLRNLANSEFCGKWLVLKKLLKFWHGGRDKVLVFSHSVRLLRILQHLFSNTHYTVSYLDGSLSYEARQDVVDTFNSDPTQFVFLISTKAGGVGLNITSANKVVIMDPHWNPSYDLQAQDRAYRIGQTRDVEVFRLISIGTVEEIVYARQVYKQQQANIGYTASSERRYFKGVQQDQGRKGEIFGLGNIFTYHGASALLREIVNKTNIAEAKAGVTLTGIDMDQAAKDEETADLVKDEDTGIEDGGMSQFAKIATAEDKEKLLKGRKSTAPKMDAVQAILTSAGVEYTHDNAEVIGPSKVEEQLSRRAAEMACADGLGTNTLFSGSQENDVYGDSPHSVYNPPEEVKSRQFCEMAKEFGFTTATEFALVVESWTQEERRSCLDTFYERRKQRLVRDHRAEQEKPKAEPDDKREVKAEVKTEAKNESETKPSPLIKRESKSETAMSGNNVNDEFKREDNFHKQPVKDEPEKAARLEKKPMENQLDKDEKLKKKLATMERGSSKRTSIFLSSDDEDEL</sequence>
<evidence type="ECO:0000313" key="2">
    <source>
        <dbReference type="Proteomes" id="UP001163324"/>
    </source>
</evidence>
<comment type="caution">
    <text evidence="1">The sequence shown here is derived from an EMBL/GenBank/DDBJ whole genome shotgun (WGS) entry which is preliminary data.</text>
</comment>
<gene>
    <name evidence="1" type="ORF">N3K66_005096</name>
</gene>
<dbReference type="Proteomes" id="UP001163324">
    <property type="component" value="Chromosome 4"/>
</dbReference>
<accession>A0ACC0V311</accession>
<organism evidence="1 2">
    <name type="scientific">Trichothecium roseum</name>
    <dbReference type="NCBI Taxonomy" id="47278"/>
    <lineage>
        <taxon>Eukaryota</taxon>
        <taxon>Fungi</taxon>
        <taxon>Dikarya</taxon>
        <taxon>Ascomycota</taxon>
        <taxon>Pezizomycotina</taxon>
        <taxon>Sordariomycetes</taxon>
        <taxon>Hypocreomycetidae</taxon>
        <taxon>Hypocreales</taxon>
        <taxon>Hypocreales incertae sedis</taxon>
        <taxon>Trichothecium</taxon>
    </lineage>
</organism>
<evidence type="ECO:0000313" key="1">
    <source>
        <dbReference type="EMBL" id="KAI9900834.1"/>
    </source>
</evidence>
<keyword evidence="2" id="KW-1185">Reference proteome</keyword>
<name>A0ACC0V311_9HYPO</name>
<reference evidence="1" key="1">
    <citation type="submission" date="2022-10" db="EMBL/GenBank/DDBJ databases">
        <title>Complete Genome of Trichothecium roseum strain YXFP-22015, a Plant Pathogen Isolated from Citrus.</title>
        <authorList>
            <person name="Wang Y."/>
            <person name="Zhu L."/>
        </authorList>
    </citation>
    <scope>NUCLEOTIDE SEQUENCE</scope>
    <source>
        <strain evidence="1">YXFP-22015</strain>
    </source>
</reference>